<sequence>LVASGSSKLEGLMENLLLGRNSTNEMVTLTEQAISSALEIEARRDVLEKQLRALEVRLSVVDIVGMLEQQSSDSKPSLDLDDGEEGHLALADGFKTLHRFPYLPAPLMVVRQSPKPLRQRFHLSIYIINICIYIYSFFFFKTLQPHLARTPLTTPL</sequence>
<keyword evidence="1" id="KW-0472">Membrane</keyword>
<keyword evidence="1" id="KW-0812">Transmembrane</keyword>
<dbReference type="InParanoid" id="A0A2P5DRD2"/>
<evidence type="ECO:0000313" key="2">
    <source>
        <dbReference type="EMBL" id="PON75853.1"/>
    </source>
</evidence>
<organism evidence="2 3">
    <name type="scientific">Trema orientale</name>
    <name type="common">Charcoal tree</name>
    <name type="synonym">Celtis orientalis</name>
    <dbReference type="NCBI Taxonomy" id="63057"/>
    <lineage>
        <taxon>Eukaryota</taxon>
        <taxon>Viridiplantae</taxon>
        <taxon>Streptophyta</taxon>
        <taxon>Embryophyta</taxon>
        <taxon>Tracheophyta</taxon>
        <taxon>Spermatophyta</taxon>
        <taxon>Magnoliopsida</taxon>
        <taxon>eudicotyledons</taxon>
        <taxon>Gunneridae</taxon>
        <taxon>Pentapetalae</taxon>
        <taxon>rosids</taxon>
        <taxon>fabids</taxon>
        <taxon>Rosales</taxon>
        <taxon>Cannabaceae</taxon>
        <taxon>Trema</taxon>
    </lineage>
</organism>
<proteinExistence type="predicted"/>
<dbReference type="OrthoDB" id="10341363at2759"/>
<keyword evidence="3" id="KW-1185">Reference proteome</keyword>
<dbReference type="EMBL" id="JXTC01000254">
    <property type="protein sequence ID" value="PON75853.1"/>
    <property type="molecule type" value="Genomic_DNA"/>
</dbReference>
<dbReference type="AlphaFoldDB" id="A0A2P5DRD2"/>
<comment type="caution">
    <text evidence="2">The sequence shown here is derived from an EMBL/GenBank/DDBJ whole genome shotgun (WGS) entry which is preliminary data.</text>
</comment>
<protein>
    <submittedName>
        <fullName evidence="2">Uncharacterized protein</fullName>
    </submittedName>
</protein>
<evidence type="ECO:0000313" key="3">
    <source>
        <dbReference type="Proteomes" id="UP000237000"/>
    </source>
</evidence>
<evidence type="ECO:0000256" key="1">
    <source>
        <dbReference type="SAM" id="Phobius"/>
    </source>
</evidence>
<reference evidence="3" key="1">
    <citation type="submission" date="2016-06" db="EMBL/GenBank/DDBJ databases">
        <title>Parallel loss of symbiosis genes in relatives of nitrogen-fixing non-legume Parasponia.</title>
        <authorList>
            <person name="Van Velzen R."/>
            <person name="Holmer R."/>
            <person name="Bu F."/>
            <person name="Rutten L."/>
            <person name="Van Zeijl A."/>
            <person name="Liu W."/>
            <person name="Santuari L."/>
            <person name="Cao Q."/>
            <person name="Sharma T."/>
            <person name="Shen D."/>
            <person name="Roswanjaya Y."/>
            <person name="Wardhani T."/>
            <person name="Kalhor M.S."/>
            <person name="Jansen J."/>
            <person name="Van den Hoogen J."/>
            <person name="Gungor B."/>
            <person name="Hartog M."/>
            <person name="Hontelez J."/>
            <person name="Verver J."/>
            <person name="Yang W.-C."/>
            <person name="Schijlen E."/>
            <person name="Repin R."/>
            <person name="Schilthuizen M."/>
            <person name="Schranz E."/>
            <person name="Heidstra R."/>
            <person name="Miyata K."/>
            <person name="Fedorova E."/>
            <person name="Kohlen W."/>
            <person name="Bisseling T."/>
            <person name="Smit S."/>
            <person name="Geurts R."/>
        </authorList>
    </citation>
    <scope>NUCLEOTIDE SEQUENCE [LARGE SCALE GENOMIC DNA]</scope>
    <source>
        <strain evidence="3">cv. RG33-2</strain>
    </source>
</reference>
<accession>A0A2P5DRD2</accession>
<feature type="transmembrane region" description="Helical" evidence="1">
    <location>
        <begin position="121"/>
        <end position="140"/>
    </location>
</feature>
<feature type="non-terminal residue" evidence="2">
    <location>
        <position position="1"/>
    </location>
</feature>
<gene>
    <name evidence="2" type="ORF">TorRG33x02_244670</name>
</gene>
<keyword evidence="1" id="KW-1133">Transmembrane helix</keyword>
<dbReference type="Proteomes" id="UP000237000">
    <property type="component" value="Unassembled WGS sequence"/>
</dbReference>
<name>A0A2P5DRD2_TREOI</name>